<sequence length="327" mass="35851">MTHNHRDERLALPSNRNLPSLTRAVLAEFVGTFILVAVGSGSVAQSQSTNGQKGDYFTINWGWFLGCTMGILVSAKASGGHLNPAVTMALTVAKDFPWKRLPVYWFAQYLGALVASGTVLGIYFEAIIEKKDGGEFRINFNSSEPEPGSAAIFANYPAPYSSVLTGLMEEVLSTMIFMLVICVVTNSKYSKVPTFLQPLYIGLSLLAMGVAYGSNGGYALNPARDLAPRLVTYFGGWGPRVFSFRDYNWFWIFLVGPHVGALLGVAIFYSVLLDGAPIGSDSDDSQLPVVDYQYALDHLPDEKSNVFKVTRRQSHEEYVRCNIVAPM</sequence>
<evidence type="ECO:0000256" key="6">
    <source>
        <dbReference type="ARBA" id="ARBA00023136"/>
    </source>
</evidence>
<organism evidence="10">
    <name type="scientific">Daphnia tibetana</name>
    <dbReference type="NCBI Taxonomy" id="2172416"/>
    <lineage>
        <taxon>Eukaryota</taxon>
        <taxon>Metazoa</taxon>
        <taxon>Ecdysozoa</taxon>
        <taxon>Arthropoda</taxon>
        <taxon>Crustacea</taxon>
        <taxon>Branchiopoda</taxon>
        <taxon>Diplostraca</taxon>
        <taxon>Cladocera</taxon>
        <taxon>Anomopoda</taxon>
        <taxon>Daphniidae</taxon>
        <taxon>Daphnia</taxon>
    </lineage>
</organism>
<feature type="transmembrane region" description="Helical" evidence="9">
    <location>
        <begin position="199"/>
        <end position="220"/>
    </location>
</feature>
<accession>A0A344UBV7</accession>
<dbReference type="PANTHER" id="PTHR43829">
    <property type="entry name" value="AQUAPORIN OR AQUAGLYCEROPORIN RELATED"/>
    <property type="match status" value="1"/>
</dbReference>
<comment type="similarity">
    <text evidence="2 8">Belongs to the MIP/aquaporin (TC 1.A.8) family.</text>
</comment>
<dbReference type="GO" id="GO:0016323">
    <property type="term" value="C:basolateral plasma membrane"/>
    <property type="evidence" value="ECO:0007669"/>
    <property type="project" value="TreeGrafter"/>
</dbReference>
<dbReference type="InterPro" id="IPR050363">
    <property type="entry name" value="MIP/Aquaporin"/>
</dbReference>
<evidence type="ECO:0000256" key="7">
    <source>
        <dbReference type="ARBA" id="ARBA00045280"/>
    </source>
</evidence>
<dbReference type="GO" id="GO:0015250">
    <property type="term" value="F:water channel activity"/>
    <property type="evidence" value="ECO:0007669"/>
    <property type="project" value="TreeGrafter"/>
</dbReference>
<dbReference type="Pfam" id="PF00230">
    <property type="entry name" value="MIP"/>
    <property type="match status" value="1"/>
</dbReference>
<evidence type="ECO:0000256" key="8">
    <source>
        <dbReference type="RuleBase" id="RU000477"/>
    </source>
</evidence>
<evidence type="ECO:0000256" key="9">
    <source>
        <dbReference type="SAM" id="Phobius"/>
    </source>
</evidence>
<evidence type="ECO:0000256" key="2">
    <source>
        <dbReference type="ARBA" id="ARBA00006175"/>
    </source>
</evidence>
<dbReference type="CDD" id="cd00333">
    <property type="entry name" value="MIP"/>
    <property type="match status" value="1"/>
</dbReference>
<dbReference type="PROSITE" id="PS00221">
    <property type="entry name" value="MIP"/>
    <property type="match status" value="1"/>
</dbReference>
<feature type="transmembrane region" description="Helical" evidence="9">
    <location>
        <begin position="171"/>
        <end position="187"/>
    </location>
</feature>
<feature type="transmembrane region" description="Helical" evidence="9">
    <location>
        <begin position="21"/>
        <end position="41"/>
    </location>
</feature>
<comment type="function">
    <text evidence="7">Aquaglyceroporin that may modulate the water content and osmolytes during anhydrobiosis.</text>
</comment>
<keyword evidence="5 9" id="KW-1133">Transmembrane helix</keyword>
<feature type="transmembrane region" description="Helical" evidence="9">
    <location>
        <begin position="103"/>
        <end position="124"/>
    </location>
</feature>
<dbReference type="AlphaFoldDB" id="A0A344UBV7"/>
<evidence type="ECO:0000256" key="4">
    <source>
        <dbReference type="ARBA" id="ARBA00022692"/>
    </source>
</evidence>
<protein>
    <submittedName>
        <fullName evidence="10">Aquaporin</fullName>
    </submittedName>
</protein>
<gene>
    <name evidence="10" type="primary">AQP</name>
</gene>
<dbReference type="EMBL" id="MG254756">
    <property type="protein sequence ID" value="AXE28378.1"/>
    <property type="molecule type" value="mRNA"/>
</dbReference>
<dbReference type="PANTHER" id="PTHR43829:SF9">
    <property type="entry name" value="AQUAPORIN-9"/>
    <property type="match status" value="1"/>
</dbReference>
<dbReference type="Gene3D" id="1.20.1080.10">
    <property type="entry name" value="Glycerol uptake facilitator protein"/>
    <property type="match status" value="1"/>
</dbReference>
<feature type="transmembrane region" description="Helical" evidence="9">
    <location>
        <begin position="249"/>
        <end position="272"/>
    </location>
</feature>
<dbReference type="NCBIfam" id="TIGR00861">
    <property type="entry name" value="MIP"/>
    <property type="match status" value="1"/>
</dbReference>
<evidence type="ECO:0000256" key="3">
    <source>
        <dbReference type="ARBA" id="ARBA00022448"/>
    </source>
</evidence>
<keyword evidence="6 9" id="KW-0472">Membrane</keyword>
<evidence type="ECO:0000313" key="10">
    <source>
        <dbReference type="EMBL" id="AXE28378.1"/>
    </source>
</evidence>
<evidence type="ECO:0000256" key="5">
    <source>
        <dbReference type="ARBA" id="ARBA00022989"/>
    </source>
</evidence>
<proteinExistence type="evidence at transcript level"/>
<dbReference type="SUPFAM" id="SSF81338">
    <property type="entry name" value="Aquaporin-like"/>
    <property type="match status" value="1"/>
</dbReference>
<comment type="subcellular location">
    <subcellularLocation>
        <location evidence="1">Membrane</location>
        <topology evidence="1">Multi-pass membrane protein</topology>
    </subcellularLocation>
</comment>
<feature type="transmembrane region" description="Helical" evidence="9">
    <location>
        <begin position="61"/>
        <end position="82"/>
    </location>
</feature>
<keyword evidence="3 8" id="KW-0813">Transport</keyword>
<dbReference type="PRINTS" id="PR00783">
    <property type="entry name" value="MINTRINSICP"/>
</dbReference>
<keyword evidence="4 8" id="KW-0812">Transmembrane</keyword>
<dbReference type="InterPro" id="IPR023271">
    <property type="entry name" value="Aquaporin-like"/>
</dbReference>
<name>A0A344UBV7_9CRUS</name>
<evidence type="ECO:0000256" key="1">
    <source>
        <dbReference type="ARBA" id="ARBA00004141"/>
    </source>
</evidence>
<dbReference type="InterPro" id="IPR000425">
    <property type="entry name" value="MIP"/>
</dbReference>
<dbReference type="GO" id="GO:0015254">
    <property type="term" value="F:glycerol channel activity"/>
    <property type="evidence" value="ECO:0007669"/>
    <property type="project" value="TreeGrafter"/>
</dbReference>
<reference evidence="10" key="1">
    <citation type="submission" date="2017-10" db="EMBL/GenBank/DDBJ databases">
        <title>Cloning and Sequence Analysis of the Aquaporins Gene DtAQP in Daphniopsis tibetana.</title>
        <authorList>
            <person name="Shi N."/>
            <person name="Zhao W."/>
            <person name="Liu W."/>
        </authorList>
    </citation>
    <scope>NUCLEOTIDE SEQUENCE</scope>
</reference>
<dbReference type="InterPro" id="IPR022357">
    <property type="entry name" value="MIP_CS"/>
</dbReference>